<gene>
    <name evidence="3" type="ORF">Y1Q_0009026</name>
</gene>
<dbReference type="InterPro" id="IPR045063">
    <property type="entry name" value="Dynamin_N"/>
</dbReference>
<protein>
    <recommendedName>
        <fullName evidence="2">Dynamin N-terminal domain-containing protein</fullName>
    </recommendedName>
</protein>
<dbReference type="CDD" id="cd00882">
    <property type="entry name" value="Ras_like_GTPase"/>
    <property type="match status" value="1"/>
</dbReference>
<dbReference type="GO" id="GO:0003924">
    <property type="term" value="F:GTPase activity"/>
    <property type="evidence" value="ECO:0007669"/>
    <property type="project" value="TreeGrafter"/>
</dbReference>
<comment type="caution">
    <text evidence="3">The sequence shown here is derived from an EMBL/GenBank/DDBJ whole genome shotgun (WGS) entry which is preliminary data.</text>
</comment>
<dbReference type="STRING" id="8496.A0A151N6C6"/>
<evidence type="ECO:0000256" key="1">
    <source>
        <dbReference type="SAM" id="Coils"/>
    </source>
</evidence>
<dbReference type="AlphaFoldDB" id="A0A151N6C6"/>
<dbReference type="eggNOG" id="ENOG502QVUX">
    <property type="taxonomic scope" value="Eukaryota"/>
</dbReference>
<dbReference type="Proteomes" id="UP000050525">
    <property type="component" value="Unassembled WGS sequence"/>
</dbReference>
<dbReference type="Pfam" id="PF00350">
    <property type="entry name" value="Dynamin_N"/>
    <property type="match status" value="1"/>
</dbReference>
<dbReference type="InterPro" id="IPR053082">
    <property type="entry name" value="Nuclear_GTPase_SLIP-GC"/>
</dbReference>
<keyword evidence="4" id="KW-1185">Reference proteome</keyword>
<dbReference type="EMBL" id="AKHW03003970">
    <property type="protein sequence ID" value="KYO32291.1"/>
    <property type="molecule type" value="Genomic_DNA"/>
</dbReference>
<keyword evidence="1" id="KW-0175">Coiled coil</keyword>
<organism evidence="3 4">
    <name type="scientific">Alligator mississippiensis</name>
    <name type="common">American alligator</name>
    <dbReference type="NCBI Taxonomy" id="8496"/>
    <lineage>
        <taxon>Eukaryota</taxon>
        <taxon>Metazoa</taxon>
        <taxon>Chordata</taxon>
        <taxon>Craniata</taxon>
        <taxon>Vertebrata</taxon>
        <taxon>Euteleostomi</taxon>
        <taxon>Archelosauria</taxon>
        <taxon>Archosauria</taxon>
        <taxon>Crocodylia</taxon>
        <taxon>Alligatoridae</taxon>
        <taxon>Alligatorinae</taxon>
        <taxon>Alligator</taxon>
    </lineage>
</organism>
<proteinExistence type="predicted"/>
<dbReference type="PANTHER" id="PTHR47308">
    <property type="entry name" value="NUCLEAR GTPASE SLIP-GC"/>
    <property type="match status" value="1"/>
</dbReference>
<evidence type="ECO:0000313" key="4">
    <source>
        <dbReference type="Proteomes" id="UP000050525"/>
    </source>
</evidence>
<reference evidence="3 4" key="1">
    <citation type="journal article" date="2012" name="Genome Biol.">
        <title>Sequencing three crocodilian genomes to illuminate the evolution of archosaurs and amniotes.</title>
        <authorList>
            <person name="St John J.A."/>
            <person name="Braun E.L."/>
            <person name="Isberg S.R."/>
            <person name="Miles L.G."/>
            <person name="Chong A.Y."/>
            <person name="Gongora J."/>
            <person name="Dalzell P."/>
            <person name="Moran C."/>
            <person name="Bed'hom B."/>
            <person name="Abzhanov A."/>
            <person name="Burgess S.C."/>
            <person name="Cooksey A.M."/>
            <person name="Castoe T.A."/>
            <person name="Crawford N.G."/>
            <person name="Densmore L.D."/>
            <person name="Drew J.C."/>
            <person name="Edwards S.V."/>
            <person name="Faircloth B.C."/>
            <person name="Fujita M.K."/>
            <person name="Greenwold M.J."/>
            <person name="Hoffmann F.G."/>
            <person name="Howard J.M."/>
            <person name="Iguchi T."/>
            <person name="Janes D.E."/>
            <person name="Khan S.Y."/>
            <person name="Kohno S."/>
            <person name="de Koning A.J."/>
            <person name="Lance S.L."/>
            <person name="McCarthy F.M."/>
            <person name="McCormack J.E."/>
            <person name="Merchant M.E."/>
            <person name="Peterson D.G."/>
            <person name="Pollock D.D."/>
            <person name="Pourmand N."/>
            <person name="Raney B.J."/>
            <person name="Roessler K.A."/>
            <person name="Sanford J.R."/>
            <person name="Sawyer R.H."/>
            <person name="Schmidt C.J."/>
            <person name="Triplett E.W."/>
            <person name="Tuberville T.D."/>
            <person name="Venegas-Anaya M."/>
            <person name="Howard J.T."/>
            <person name="Jarvis E.D."/>
            <person name="Guillette L.J.Jr."/>
            <person name="Glenn T.C."/>
            <person name="Green R.E."/>
            <person name="Ray D.A."/>
        </authorList>
    </citation>
    <scope>NUCLEOTIDE SEQUENCE [LARGE SCALE GENOMIC DNA]</scope>
    <source>
        <strain evidence="3">KSC_2009_1</strain>
    </source>
</reference>
<evidence type="ECO:0000313" key="3">
    <source>
        <dbReference type="EMBL" id="KYO32291.1"/>
    </source>
</evidence>
<name>A0A151N6C6_ALLMI</name>
<feature type="domain" description="Dynamin N-terminal" evidence="2">
    <location>
        <begin position="94"/>
        <end position="241"/>
    </location>
</feature>
<dbReference type="SUPFAM" id="SSF52540">
    <property type="entry name" value="P-loop containing nucleoside triphosphate hydrolases"/>
    <property type="match status" value="1"/>
</dbReference>
<dbReference type="PANTHER" id="PTHR47308:SF1">
    <property type="entry name" value="NUCLEAR GTPASE SLIP-GC"/>
    <property type="match status" value="1"/>
</dbReference>
<accession>A0A151N6C6</accession>
<evidence type="ECO:0000259" key="2">
    <source>
        <dbReference type="Pfam" id="PF00350"/>
    </source>
</evidence>
<dbReference type="Gene3D" id="3.40.50.300">
    <property type="entry name" value="P-loop containing nucleotide triphosphate hydrolases"/>
    <property type="match status" value="1"/>
</dbReference>
<feature type="coiled-coil region" evidence="1">
    <location>
        <begin position="622"/>
        <end position="675"/>
    </location>
</feature>
<sequence>MASNALESPGAHWGDAVEIPAKKKRRTFKYKSFLVEEKELLMQYEKLESRTRKILKDSTMDKFFSNLRCMPEASYILDRFFKLMEKTSLDPIYIGLFGSTGAGKTSLLNTILEKRFFLPVSGSTVCTSCVVEIHTSRAESYEAKIHLFSDEAHISKILDPYIRCQRNKDKGEPSQDGDAHLWPLIKKVEVTIPRPDVIPEGVVFVDIPGTGDFNDKRDQMWKESINACSVIWIISGMVRAQGEKVQETLLAESIKAYQAGKCNDITLVVTKSDDVKFEEYMRERKVKNKSLASEHDAILENNESVKLKRRSKIMRQLKKQLPSDSEILDKADLVYTVSAQEYWEEEKLTKEETEIPKLRDSIRQLYLKERKKLLMNYVIEVYVIFALAQNLSSTEDLKSWKLQQDSLETFVMKGINELEKEVEKCFAQIEQPLKDGIEMAKKSHQNIIDGILNRTSGKRGYHRTLKALCQKNGMYVSRTFARLDINNDLARPIYEKINPVFGTIFRDQAGTRATLKGCLETFRSTVQEKFKEGGKKKSMADSSRLDFLVQETNVILNSLDGEILKSKAEVYQSLPLSIQNDLQPYYEAAGNVRGINACQTMQNIIKKNIEKEVSSGMFEEAAKRMKDEFQKLKDKITRTLNKNFSNMLNLALSQREELAEKLPDLQNQYKEIKDIYNKLHGKA</sequence>
<dbReference type="InterPro" id="IPR027417">
    <property type="entry name" value="P-loop_NTPase"/>
</dbReference>